<dbReference type="EMBL" id="JAPZPY010000003">
    <property type="protein sequence ID" value="MCZ8379181.1"/>
    <property type="molecule type" value="Genomic_DNA"/>
</dbReference>
<name>A0ABT4PRJ5_9MYCO</name>
<dbReference type="PANTHER" id="PTHR36440">
    <property type="entry name" value="PUTATIVE (AFU_ORTHOLOGUE AFUA_8G07350)-RELATED"/>
    <property type="match status" value="1"/>
</dbReference>
<dbReference type="InterPro" id="IPR013096">
    <property type="entry name" value="Cupin_2"/>
</dbReference>
<protein>
    <submittedName>
        <fullName evidence="2">Cupin domain-containing protein</fullName>
    </submittedName>
</protein>
<dbReference type="Gene3D" id="2.60.120.10">
    <property type="entry name" value="Jelly Rolls"/>
    <property type="match status" value="1"/>
</dbReference>
<feature type="domain" description="Cupin type-2" evidence="1">
    <location>
        <begin position="35"/>
        <end position="101"/>
    </location>
</feature>
<evidence type="ECO:0000313" key="2">
    <source>
        <dbReference type="EMBL" id="MCZ8379181.1"/>
    </source>
</evidence>
<dbReference type="Pfam" id="PF07883">
    <property type="entry name" value="Cupin_2"/>
    <property type="match status" value="1"/>
</dbReference>
<reference evidence="2" key="1">
    <citation type="submission" date="2022-12" db="EMBL/GenBank/DDBJ databases">
        <authorList>
            <person name="Deng Y."/>
            <person name="Zhang Y.-Q."/>
        </authorList>
    </citation>
    <scope>NUCLEOTIDE SEQUENCE</scope>
    <source>
        <strain evidence="2">CPCC 205372</strain>
    </source>
</reference>
<dbReference type="SUPFAM" id="SSF51182">
    <property type="entry name" value="RmlC-like cupins"/>
    <property type="match status" value="1"/>
</dbReference>
<keyword evidence="3" id="KW-1185">Reference proteome</keyword>
<dbReference type="InterPro" id="IPR053146">
    <property type="entry name" value="QDO-like"/>
</dbReference>
<proteinExistence type="predicted"/>
<dbReference type="InterPro" id="IPR014710">
    <property type="entry name" value="RmlC-like_jellyroll"/>
</dbReference>
<dbReference type="PANTHER" id="PTHR36440:SF1">
    <property type="entry name" value="PUTATIVE (AFU_ORTHOLOGUE AFUA_8G07350)-RELATED"/>
    <property type="match status" value="1"/>
</dbReference>
<organism evidence="2 3">
    <name type="scientific">Mycobacterium hippophais</name>
    <dbReference type="NCBI Taxonomy" id="3016340"/>
    <lineage>
        <taxon>Bacteria</taxon>
        <taxon>Bacillati</taxon>
        <taxon>Actinomycetota</taxon>
        <taxon>Actinomycetes</taxon>
        <taxon>Mycobacteriales</taxon>
        <taxon>Mycobacteriaceae</taxon>
        <taxon>Mycobacterium</taxon>
    </lineage>
</organism>
<dbReference type="InterPro" id="IPR011051">
    <property type="entry name" value="RmlC_Cupin_sf"/>
</dbReference>
<comment type="caution">
    <text evidence="2">The sequence shown here is derived from an EMBL/GenBank/DDBJ whole genome shotgun (WGS) entry which is preliminary data.</text>
</comment>
<gene>
    <name evidence="2" type="ORF">O6P37_09935</name>
</gene>
<dbReference type="RefSeq" id="WP_269893893.1">
    <property type="nucleotide sequence ID" value="NZ_JAPZPY010000003.1"/>
</dbReference>
<dbReference type="Proteomes" id="UP001142153">
    <property type="component" value="Unassembled WGS sequence"/>
</dbReference>
<accession>A0ABT4PRJ5</accession>
<evidence type="ECO:0000259" key="1">
    <source>
        <dbReference type="Pfam" id="PF07883"/>
    </source>
</evidence>
<sequence length="189" mass="20371">MAYVGKKIEHPLTGERITFLETASSSGGARLRMAFDMGPGGDMPSVHTHPRAEETFAVTSGRLRIATAENTWDALAGDKVVIPPGMSHAWGNPYDEPATVLIDLCPAYQMETFFETFFGLAADGLVSAKTNLPKSPLQAAVLVHDYRGQVDLPGLSGVAVRALAAVVAPLGRLRGYRSRYPQYSDRHDA</sequence>
<evidence type="ECO:0000313" key="3">
    <source>
        <dbReference type="Proteomes" id="UP001142153"/>
    </source>
</evidence>